<dbReference type="PANTHER" id="PTHR43343:SF3">
    <property type="entry name" value="PROTEASE DO-LIKE 8, CHLOROPLASTIC"/>
    <property type="match status" value="1"/>
</dbReference>
<evidence type="ECO:0000256" key="4">
    <source>
        <dbReference type="SAM" id="MobiDB-lite"/>
    </source>
</evidence>
<protein>
    <submittedName>
        <fullName evidence="7">Putative serine protease PepD</fullName>
        <ecNumber evidence="7">3.4.21.-</ecNumber>
    </submittedName>
</protein>
<dbReference type="Proteomes" id="UP000562045">
    <property type="component" value="Unassembled WGS sequence"/>
</dbReference>
<dbReference type="EC" id="3.4.21.-" evidence="7"/>
<proteinExistence type="inferred from homology"/>
<keyword evidence="5" id="KW-0812">Transmembrane</keyword>
<evidence type="ECO:0000313" key="7">
    <source>
        <dbReference type="EMBL" id="NYI46513.1"/>
    </source>
</evidence>
<dbReference type="RefSeq" id="WP_179650366.1">
    <property type="nucleotide sequence ID" value="NZ_JACBZM010000001.1"/>
</dbReference>
<feature type="region of interest" description="Disordered" evidence="4">
    <location>
        <begin position="78"/>
        <end position="112"/>
    </location>
</feature>
<feature type="compositionally biased region" description="Low complexity" evidence="4">
    <location>
        <begin position="53"/>
        <end position="65"/>
    </location>
</feature>
<dbReference type="InterPro" id="IPR051201">
    <property type="entry name" value="Chloro_Bact_Ser_Proteases"/>
</dbReference>
<dbReference type="GO" id="GO:0004252">
    <property type="term" value="F:serine-type endopeptidase activity"/>
    <property type="evidence" value="ECO:0007669"/>
    <property type="project" value="InterPro"/>
</dbReference>
<dbReference type="AlphaFoldDB" id="A0A7Z0CPP0"/>
<comment type="caution">
    <text evidence="7">The sequence shown here is derived from an EMBL/GenBank/DDBJ whole genome shotgun (WGS) entry which is preliminary data.</text>
</comment>
<dbReference type="SUPFAM" id="SSF50494">
    <property type="entry name" value="Trypsin-like serine proteases"/>
    <property type="match status" value="1"/>
</dbReference>
<dbReference type="SUPFAM" id="SSF50156">
    <property type="entry name" value="PDZ domain-like"/>
    <property type="match status" value="1"/>
</dbReference>
<accession>A0A7Z0CPP0</accession>
<name>A0A7Z0CPP0_9ACTN</name>
<dbReference type="InterPro" id="IPR001940">
    <property type="entry name" value="Peptidase_S1C"/>
</dbReference>
<dbReference type="Pfam" id="PF13365">
    <property type="entry name" value="Trypsin_2"/>
    <property type="match status" value="1"/>
</dbReference>
<gene>
    <name evidence="7" type="ORF">BJ993_003593</name>
</gene>
<dbReference type="Gene3D" id="2.40.10.10">
    <property type="entry name" value="Trypsin-like serine proteases"/>
    <property type="match status" value="2"/>
</dbReference>
<dbReference type="PRINTS" id="PR00834">
    <property type="entry name" value="PROTEASES2C"/>
</dbReference>
<feature type="region of interest" description="Disordered" evidence="4">
    <location>
        <begin position="1"/>
        <end position="65"/>
    </location>
</feature>
<organism evidence="7 8">
    <name type="scientific">Nocardioides aromaticivorans</name>
    <dbReference type="NCBI Taxonomy" id="200618"/>
    <lineage>
        <taxon>Bacteria</taxon>
        <taxon>Bacillati</taxon>
        <taxon>Actinomycetota</taxon>
        <taxon>Actinomycetes</taxon>
        <taxon>Propionibacteriales</taxon>
        <taxon>Nocardioidaceae</taxon>
        <taxon>Nocardioides</taxon>
    </lineage>
</organism>
<feature type="transmembrane region" description="Helical" evidence="5">
    <location>
        <begin position="128"/>
        <end position="148"/>
    </location>
</feature>
<keyword evidence="5" id="KW-0472">Membrane</keyword>
<dbReference type="PANTHER" id="PTHR43343">
    <property type="entry name" value="PEPTIDASE S12"/>
    <property type="match status" value="1"/>
</dbReference>
<evidence type="ECO:0000313" key="8">
    <source>
        <dbReference type="Proteomes" id="UP000562045"/>
    </source>
</evidence>
<dbReference type="EMBL" id="JACBZM010000001">
    <property type="protein sequence ID" value="NYI46513.1"/>
    <property type="molecule type" value="Genomic_DNA"/>
</dbReference>
<evidence type="ECO:0000259" key="6">
    <source>
        <dbReference type="PROSITE" id="PS50106"/>
    </source>
</evidence>
<evidence type="ECO:0000256" key="3">
    <source>
        <dbReference type="ARBA" id="ARBA00022801"/>
    </source>
</evidence>
<dbReference type="SMART" id="SM00228">
    <property type="entry name" value="PDZ"/>
    <property type="match status" value="1"/>
</dbReference>
<dbReference type="Pfam" id="PF13180">
    <property type="entry name" value="PDZ_2"/>
    <property type="match status" value="1"/>
</dbReference>
<evidence type="ECO:0000256" key="5">
    <source>
        <dbReference type="SAM" id="Phobius"/>
    </source>
</evidence>
<dbReference type="GO" id="GO:0006508">
    <property type="term" value="P:proteolysis"/>
    <property type="evidence" value="ECO:0007669"/>
    <property type="project" value="UniProtKB-KW"/>
</dbReference>
<dbReference type="InterPro" id="IPR001478">
    <property type="entry name" value="PDZ"/>
</dbReference>
<dbReference type="InterPro" id="IPR043504">
    <property type="entry name" value="Peptidase_S1_PA_chymotrypsin"/>
</dbReference>
<feature type="compositionally biased region" description="Low complexity" evidence="4">
    <location>
        <begin position="78"/>
        <end position="92"/>
    </location>
</feature>
<comment type="similarity">
    <text evidence="1">Belongs to the peptidase S1C family.</text>
</comment>
<dbReference type="InterPro" id="IPR009003">
    <property type="entry name" value="Peptidase_S1_PA"/>
</dbReference>
<sequence>MNDELDPDREPTQPIAADDASAPAPERPVEPSPAPVPAQPVSQWAPPAPGAPRLPDAAAPDAAPEPTAILPAEPLAAPIGAHAGPAPSMAPSLMPPAPTTPPTTADLSVRRPSADSVAATGARMRWPLVALLALVVGLGGGFLGALGYDKLADDDVSGPGYADGGLSDVDLEDAAPLAAPGSVADVAKAVLPSTVQILAEYDGQEAGATGSGWVLDGNGHIVTNNHVVADAAKDNGPIVVIDHDRNRYDAEVVGRSPVYDLAILFVKKHDDLKPAKLGYSAKLQVGEPVVALGSPLGLPDTVTSGIVSYLHRPVSTGSTADDSSYIDAVQTDAAINPGNSGGPLVNQKGEVIGVNSAIATAGGGSVDKEAGNIGVGFAIPVEQVRITADQILKSGKAQYPFIGANVKPGSGPDGKGAVLDSIMKATPAEKAGLKPEDVILAVNNQPVFASVDLVVAIRTYQPGETVEFTVVRDGDTKQVKIVLAGKDG</sequence>
<keyword evidence="2 7" id="KW-0645">Protease</keyword>
<dbReference type="Gene3D" id="2.30.42.10">
    <property type="match status" value="1"/>
</dbReference>
<dbReference type="PROSITE" id="PS50106">
    <property type="entry name" value="PDZ"/>
    <property type="match status" value="1"/>
</dbReference>
<dbReference type="InterPro" id="IPR036034">
    <property type="entry name" value="PDZ_sf"/>
</dbReference>
<keyword evidence="5" id="KW-1133">Transmembrane helix</keyword>
<reference evidence="7 8" key="1">
    <citation type="submission" date="2020-07" db="EMBL/GenBank/DDBJ databases">
        <title>Sequencing the genomes of 1000 actinobacteria strains.</title>
        <authorList>
            <person name="Klenk H.-P."/>
        </authorList>
    </citation>
    <scope>NUCLEOTIDE SEQUENCE [LARGE SCALE GENOMIC DNA]</scope>
    <source>
        <strain evidence="7 8">DSM 15131</strain>
    </source>
</reference>
<evidence type="ECO:0000256" key="2">
    <source>
        <dbReference type="ARBA" id="ARBA00022670"/>
    </source>
</evidence>
<feature type="domain" description="PDZ" evidence="6">
    <location>
        <begin position="388"/>
        <end position="447"/>
    </location>
</feature>
<keyword evidence="3 7" id="KW-0378">Hydrolase</keyword>
<evidence type="ECO:0000256" key="1">
    <source>
        <dbReference type="ARBA" id="ARBA00010541"/>
    </source>
</evidence>